<feature type="domain" description="Putative Flp pilus-assembly TadG-like N-terminal" evidence="2">
    <location>
        <begin position="8"/>
        <end position="53"/>
    </location>
</feature>
<dbReference type="AlphaFoldDB" id="A0A379ZS73"/>
<evidence type="ECO:0000313" key="4">
    <source>
        <dbReference type="Proteomes" id="UP000254069"/>
    </source>
</evidence>
<evidence type="ECO:0000259" key="2">
    <source>
        <dbReference type="Pfam" id="PF13400"/>
    </source>
</evidence>
<proteinExistence type="predicted"/>
<sequence>MMPSRQQGQAMIMSLILMAFALMVILFSFNVSQLNIKGTKLQNTADNTAYSVATLAARDMNFKAYTNRAAVANQVAVAQLVGLSSWFNMAEVFSQNACRVLCAVPYVGQVVNGIAQVVKGLNQGVQPAIKVLVNVENTVLKAISIAQQSMHYAGVTAAFDSAGDIVKANDPNARMDLMQNPLLIQDLKNVWVDFQTLQKRQNRNKGGSQYKDFIGVTLKSRDPFSNKRTYKLPFPWSFHFFPIKAKTYKAGGSELVSNGNRPESWTSMDTLSVHFSKFRCKRWRCKWRTREIPAGWGGTVSDNRAILSRLNDRTYWGSSRGHNRSASNFAAADQVTRGSYDGVQPFYSLSNSAKGKSETSNILVVVSKKQDKVRTSNSVPLGGDMVDPATNEKMLGDRMTALAAAQVYYSRPRDLMKSGSAWARKDSKHEYGNLYNPFWQVRLSQSTQGERAAVQALTRLL</sequence>
<keyword evidence="1" id="KW-0812">Transmembrane</keyword>
<evidence type="ECO:0000256" key="1">
    <source>
        <dbReference type="SAM" id="Phobius"/>
    </source>
</evidence>
<name>A0A379ZS73_9GAMM</name>
<reference evidence="3 4" key="1">
    <citation type="submission" date="2018-06" db="EMBL/GenBank/DDBJ databases">
        <authorList>
            <consortium name="Pathogen Informatics"/>
            <person name="Doyle S."/>
        </authorList>
    </citation>
    <scope>NUCLEOTIDE SEQUENCE [LARGE SCALE GENOMIC DNA]</scope>
    <source>
        <strain evidence="3 4">NCTC10738</strain>
    </source>
</reference>
<organism evidence="3 4">
    <name type="scientific">Shewanella algae</name>
    <dbReference type="NCBI Taxonomy" id="38313"/>
    <lineage>
        <taxon>Bacteria</taxon>
        <taxon>Pseudomonadati</taxon>
        <taxon>Pseudomonadota</taxon>
        <taxon>Gammaproteobacteria</taxon>
        <taxon>Alteromonadales</taxon>
        <taxon>Shewanellaceae</taxon>
        <taxon>Shewanella</taxon>
    </lineage>
</organism>
<protein>
    <recommendedName>
        <fullName evidence="2">Putative Flp pilus-assembly TadG-like N-terminal domain-containing protein</fullName>
    </recommendedName>
</protein>
<dbReference type="InterPro" id="IPR028087">
    <property type="entry name" value="Tad_N"/>
</dbReference>
<dbReference type="Proteomes" id="UP000254069">
    <property type="component" value="Unassembled WGS sequence"/>
</dbReference>
<keyword evidence="1" id="KW-0472">Membrane</keyword>
<feature type="transmembrane region" description="Helical" evidence="1">
    <location>
        <begin position="12"/>
        <end position="31"/>
    </location>
</feature>
<dbReference type="EMBL" id="UGYO01000001">
    <property type="protein sequence ID" value="SUI67364.1"/>
    <property type="molecule type" value="Genomic_DNA"/>
</dbReference>
<keyword evidence="4" id="KW-1185">Reference proteome</keyword>
<accession>A0A379ZS73</accession>
<gene>
    <name evidence="3" type="ORF">NCTC10738_01863</name>
</gene>
<evidence type="ECO:0000313" key="3">
    <source>
        <dbReference type="EMBL" id="SUI67364.1"/>
    </source>
</evidence>
<dbReference type="Pfam" id="PF13400">
    <property type="entry name" value="Tad"/>
    <property type="match status" value="1"/>
</dbReference>
<dbReference type="RefSeq" id="WP_037474985.1">
    <property type="nucleotide sequence ID" value="NZ_AP024609.1"/>
</dbReference>
<keyword evidence="1" id="KW-1133">Transmembrane helix</keyword>